<feature type="transmembrane region" description="Helical" evidence="1">
    <location>
        <begin position="127"/>
        <end position="149"/>
    </location>
</feature>
<evidence type="ECO:0000313" key="2">
    <source>
        <dbReference type="EMBL" id="QHT35247.1"/>
    </source>
</evidence>
<reference evidence="2" key="1">
    <citation type="journal article" date="2020" name="Nature">
        <title>Giant virus diversity and host interactions through global metagenomics.</title>
        <authorList>
            <person name="Schulz F."/>
            <person name="Roux S."/>
            <person name="Paez-Espino D."/>
            <person name="Jungbluth S."/>
            <person name="Walsh D.A."/>
            <person name="Denef V.J."/>
            <person name="McMahon K.D."/>
            <person name="Konstantinidis K.T."/>
            <person name="Eloe-Fadrosh E.A."/>
            <person name="Kyrpides N.C."/>
            <person name="Woyke T."/>
        </authorList>
    </citation>
    <scope>NUCLEOTIDE SEQUENCE</scope>
    <source>
        <strain evidence="2">GVMAG-M-3300009180-1</strain>
    </source>
</reference>
<feature type="transmembrane region" description="Helical" evidence="1">
    <location>
        <begin position="169"/>
        <end position="188"/>
    </location>
</feature>
<keyword evidence="1" id="KW-0472">Membrane</keyword>
<proteinExistence type="predicted"/>
<name>A0A6C0F172_9ZZZZ</name>
<protein>
    <submittedName>
        <fullName evidence="2">Uncharacterized protein</fullName>
    </submittedName>
</protein>
<organism evidence="2">
    <name type="scientific">viral metagenome</name>
    <dbReference type="NCBI Taxonomy" id="1070528"/>
    <lineage>
        <taxon>unclassified sequences</taxon>
        <taxon>metagenomes</taxon>
        <taxon>organismal metagenomes</taxon>
    </lineage>
</organism>
<keyword evidence="1" id="KW-1133">Transmembrane helix</keyword>
<evidence type="ECO:0000256" key="1">
    <source>
        <dbReference type="SAM" id="Phobius"/>
    </source>
</evidence>
<sequence>MESTTRIDDLPENITMRMPTEQNPTYAPMNIHPNPYGNAIQPNVMAPPQAKPDARVRFHEETPQMRLPSRDIPMDQSGYQQDEEIQPNYIPRAKLTSDYVKDYEEVTNTSIRQHENRKAKTSMVDRILSDLQTPIVVALIFFIFQMPMMTTMLYRNFSFLSVYNPDGNVNFYGMILKSVLFGSVFYSLQNTIQYLTDI</sequence>
<dbReference type="EMBL" id="MN739015">
    <property type="protein sequence ID" value="QHT35247.1"/>
    <property type="molecule type" value="Genomic_DNA"/>
</dbReference>
<dbReference type="AlphaFoldDB" id="A0A6C0F172"/>
<keyword evidence="1" id="KW-0812">Transmembrane</keyword>
<accession>A0A6C0F172</accession>